<organism evidence="1 2">
    <name type="scientific">Caballeronia novacaledonica</name>
    <dbReference type="NCBI Taxonomy" id="1544861"/>
    <lineage>
        <taxon>Bacteria</taxon>
        <taxon>Pseudomonadati</taxon>
        <taxon>Pseudomonadota</taxon>
        <taxon>Betaproteobacteria</taxon>
        <taxon>Burkholderiales</taxon>
        <taxon>Burkholderiaceae</taxon>
        <taxon>Caballeronia</taxon>
    </lineage>
</organism>
<dbReference type="Gene3D" id="2.60.120.200">
    <property type="match status" value="1"/>
</dbReference>
<gene>
    <name evidence="1" type="ORF">NOV72_03827</name>
</gene>
<accession>A0A2U3I8Z8</accession>
<evidence type="ECO:0008006" key="3">
    <source>
        <dbReference type="Google" id="ProtNLM"/>
    </source>
</evidence>
<protein>
    <recommendedName>
        <fullName evidence="3">Lipoprotein</fullName>
    </recommendedName>
</protein>
<name>A0A2U3I8Z8_9BURK</name>
<reference evidence="2" key="1">
    <citation type="submission" date="2018-01" db="EMBL/GenBank/DDBJ databases">
        <authorList>
            <person name="Peeters C."/>
        </authorList>
    </citation>
    <scope>NUCLEOTIDE SEQUENCE [LARGE SCALE GENOMIC DNA]</scope>
</reference>
<evidence type="ECO:0000313" key="2">
    <source>
        <dbReference type="Proteomes" id="UP000238169"/>
    </source>
</evidence>
<dbReference type="InterPro" id="IPR025975">
    <property type="entry name" value="Polysacc_lyase"/>
</dbReference>
<sequence length="253" mass="28345">MLKSIFLPVVVVLAACQQAGLEGRGCQDEVLFSTTWKSGIPEVLEREALDGAIRVIKLNDVDLPQALEVTIGRNDDYRGITNGVPRAEISFSKVATFRRGVEYIVDWQTYFPDDFSVDSKQPEVISQIHQGEHAGFPTFALFITERGEYAVRTRSGDGRPSMGARFGRVAEDKGRVVNWRLRYIPDDSGKVAVTELSKNEKIVFAANRAPNAYPSDDDAYFKIGLYKSAWQKKPSDVETRTLYYGPLSIRRAD</sequence>
<dbReference type="EMBL" id="OGTP01000013">
    <property type="protein sequence ID" value="SPB16627.1"/>
    <property type="molecule type" value="Genomic_DNA"/>
</dbReference>
<dbReference type="PROSITE" id="PS51257">
    <property type="entry name" value="PROKAR_LIPOPROTEIN"/>
    <property type="match status" value="1"/>
</dbReference>
<dbReference type="Proteomes" id="UP000238169">
    <property type="component" value="Unassembled WGS sequence"/>
</dbReference>
<keyword evidence="2" id="KW-1185">Reference proteome</keyword>
<evidence type="ECO:0000313" key="1">
    <source>
        <dbReference type="EMBL" id="SPB16627.1"/>
    </source>
</evidence>
<proteinExistence type="predicted"/>
<dbReference type="Pfam" id="PF14099">
    <property type="entry name" value="Polysacc_lyase"/>
    <property type="match status" value="1"/>
</dbReference>
<dbReference type="AlphaFoldDB" id="A0A2U3I8Z8"/>